<evidence type="ECO:0000256" key="9">
    <source>
        <dbReference type="ARBA" id="ARBA00037934"/>
    </source>
</evidence>
<evidence type="ECO:0000259" key="11">
    <source>
        <dbReference type="Pfam" id="PF03908"/>
    </source>
</evidence>
<dbReference type="GO" id="GO:0005789">
    <property type="term" value="C:endoplasmic reticulum membrane"/>
    <property type="evidence" value="ECO:0007669"/>
    <property type="project" value="UniProtKB-SubCell"/>
</dbReference>
<comment type="similarity">
    <text evidence="9">Belongs to the SEC20 family.</text>
</comment>
<sequence length="344" mass="37883">MPPLPVHFDDTTKTTIESLERRQKDLREFQIPRLRTCKGPLSVQQQYAAEIREDIDVFAKQLESLDIAVDDQNGERSRKELRRIVDEYKGVLASMRKESRAALLASKRAIDASGTSNREELLRSAAVNEKQNFSEQVAEDSLMTASNNVTEALQRTMALMQGELENLLVTSKHLVTALEKSDWLDRMLIIAALLFFILVILFILKQRLVDRSLRLALWWTRFIPSSSKSRAAEKIVDAMEKGSVTASSSVAEAASIIATAVSVVATTSTLLATSITGTSSVHDPDPTGDSMPPMDPVSTDIPQKSVLDAIAAEPTEDADDLLPSPTDIIVEADTQPLEVAHDEL</sequence>
<evidence type="ECO:0000256" key="4">
    <source>
        <dbReference type="ARBA" id="ARBA00022824"/>
    </source>
</evidence>
<evidence type="ECO:0000256" key="8">
    <source>
        <dbReference type="ARBA" id="ARBA00023136"/>
    </source>
</evidence>
<keyword evidence="3 10" id="KW-0812">Transmembrane</keyword>
<dbReference type="PANTHER" id="PTHR12825">
    <property type="entry name" value="BNIP1-RELATED"/>
    <property type="match status" value="1"/>
</dbReference>
<protein>
    <submittedName>
        <fullName evidence="12">Sec20-domain-containing protein</fullName>
    </submittedName>
</protein>
<dbReference type="EMBL" id="BPQB01000002">
    <property type="protein sequence ID" value="GJE85493.1"/>
    <property type="molecule type" value="Genomic_DNA"/>
</dbReference>
<name>A0A9P3FZK2_9APHY</name>
<comment type="subcellular location">
    <subcellularLocation>
        <location evidence="1">Endoplasmic reticulum membrane</location>
        <topology evidence="1">Single-pass type IV membrane protein</topology>
    </subcellularLocation>
</comment>
<dbReference type="InterPro" id="IPR056173">
    <property type="entry name" value="Sec20_C"/>
</dbReference>
<evidence type="ECO:0000256" key="10">
    <source>
        <dbReference type="SAM" id="Phobius"/>
    </source>
</evidence>
<gene>
    <name evidence="12" type="ORF">PsYK624_015720</name>
</gene>
<evidence type="ECO:0000256" key="5">
    <source>
        <dbReference type="ARBA" id="ARBA00022892"/>
    </source>
</evidence>
<keyword evidence="8 10" id="KW-0472">Membrane</keyword>
<feature type="domain" description="Sec20 C-terminal" evidence="11">
    <location>
        <begin position="163"/>
        <end position="208"/>
    </location>
</feature>
<comment type="caution">
    <text evidence="12">The sequence shown here is derived from an EMBL/GenBank/DDBJ whole genome shotgun (WGS) entry which is preliminary data.</text>
</comment>
<dbReference type="AlphaFoldDB" id="A0A9P3FZK2"/>
<keyword evidence="2" id="KW-0813">Transport</keyword>
<dbReference type="GO" id="GO:0005484">
    <property type="term" value="F:SNAP receptor activity"/>
    <property type="evidence" value="ECO:0007669"/>
    <property type="project" value="InterPro"/>
</dbReference>
<keyword evidence="7" id="KW-0175">Coiled coil</keyword>
<keyword evidence="13" id="KW-1185">Reference proteome</keyword>
<evidence type="ECO:0000256" key="6">
    <source>
        <dbReference type="ARBA" id="ARBA00022989"/>
    </source>
</evidence>
<dbReference type="PANTHER" id="PTHR12825:SF0">
    <property type="entry name" value="VESICLE TRANSPORT PROTEIN SEC20"/>
    <property type="match status" value="1"/>
</dbReference>
<accession>A0A9P3FZK2</accession>
<feature type="transmembrane region" description="Helical" evidence="10">
    <location>
        <begin position="183"/>
        <end position="204"/>
    </location>
</feature>
<evidence type="ECO:0000313" key="12">
    <source>
        <dbReference type="EMBL" id="GJE85493.1"/>
    </source>
</evidence>
<organism evidence="12 13">
    <name type="scientific">Phanerochaete sordida</name>
    <dbReference type="NCBI Taxonomy" id="48140"/>
    <lineage>
        <taxon>Eukaryota</taxon>
        <taxon>Fungi</taxon>
        <taxon>Dikarya</taxon>
        <taxon>Basidiomycota</taxon>
        <taxon>Agaricomycotina</taxon>
        <taxon>Agaricomycetes</taxon>
        <taxon>Polyporales</taxon>
        <taxon>Phanerochaetaceae</taxon>
        <taxon>Phanerochaete</taxon>
    </lineage>
</organism>
<proteinExistence type="inferred from homology"/>
<evidence type="ECO:0000256" key="1">
    <source>
        <dbReference type="ARBA" id="ARBA00004163"/>
    </source>
</evidence>
<dbReference type="GO" id="GO:0006890">
    <property type="term" value="P:retrograde vesicle-mediated transport, Golgi to endoplasmic reticulum"/>
    <property type="evidence" value="ECO:0007669"/>
    <property type="project" value="InterPro"/>
</dbReference>
<dbReference type="GO" id="GO:0031201">
    <property type="term" value="C:SNARE complex"/>
    <property type="evidence" value="ECO:0007669"/>
    <property type="project" value="TreeGrafter"/>
</dbReference>
<evidence type="ECO:0000256" key="2">
    <source>
        <dbReference type="ARBA" id="ARBA00022448"/>
    </source>
</evidence>
<reference evidence="12 13" key="1">
    <citation type="submission" date="2021-08" db="EMBL/GenBank/DDBJ databases">
        <title>Draft Genome Sequence of Phanerochaete sordida strain YK-624.</title>
        <authorList>
            <person name="Mori T."/>
            <person name="Dohra H."/>
            <person name="Suzuki T."/>
            <person name="Kawagishi H."/>
            <person name="Hirai H."/>
        </authorList>
    </citation>
    <scope>NUCLEOTIDE SEQUENCE [LARGE SCALE GENOMIC DNA]</scope>
    <source>
        <strain evidence="12 13">YK-624</strain>
    </source>
</reference>
<dbReference type="Proteomes" id="UP000703269">
    <property type="component" value="Unassembled WGS sequence"/>
</dbReference>
<dbReference type="InterPro" id="IPR005606">
    <property type="entry name" value="Sec20"/>
</dbReference>
<dbReference type="Pfam" id="PF03908">
    <property type="entry name" value="Sec20"/>
    <property type="match status" value="1"/>
</dbReference>
<evidence type="ECO:0000313" key="13">
    <source>
        <dbReference type="Proteomes" id="UP000703269"/>
    </source>
</evidence>
<evidence type="ECO:0000256" key="3">
    <source>
        <dbReference type="ARBA" id="ARBA00022692"/>
    </source>
</evidence>
<keyword evidence="4" id="KW-0256">Endoplasmic reticulum</keyword>
<keyword evidence="6 10" id="KW-1133">Transmembrane helix</keyword>
<dbReference type="OrthoDB" id="46868at2759"/>
<keyword evidence="5" id="KW-0931">ER-Golgi transport</keyword>
<evidence type="ECO:0000256" key="7">
    <source>
        <dbReference type="ARBA" id="ARBA00023054"/>
    </source>
</evidence>